<evidence type="ECO:0000256" key="2">
    <source>
        <dbReference type="ARBA" id="ARBA00022840"/>
    </source>
</evidence>
<dbReference type="EMBL" id="JANKHO010000176">
    <property type="protein sequence ID" value="KAJ3513840.1"/>
    <property type="molecule type" value="Genomic_DNA"/>
</dbReference>
<dbReference type="PANTHER" id="PTHR14187">
    <property type="entry name" value="ALPHA KINASE/ELONGATION FACTOR 2 KINASE"/>
    <property type="match status" value="1"/>
</dbReference>
<dbReference type="Gene3D" id="3.30.420.40">
    <property type="match status" value="2"/>
</dbReference>
<organism evidence="3 4">
    <name type="scientific">Agrocybe chaxingu</name>
    <dbReference type="NCBI Taxonomy" id="84603"/>
    <lineage>
        <taxon>Eukaryota</taxon>
        <taxon>Fungi</taxon>
        <taxon>Dikarya</taxon>
        <taxon>Basidiomycota</taxon>
        <taxon>Agaricomycotina</taxon>
        <taxon>Agaricomycetes</taxon>
        <taxon>Agaricomycetidae</taxon>
        <taxon>Agaricales</taxon>
        <taxon>Agaricineae</taxon>
        <taxon>Strophariaceae</taxon>
        <taxon>Agrocybe</taxon>
    </lineage>
</organism>
<proteinExistence type="predicted"/>
<dbReference type="PANTHER" id="PTHR14187:SF5">
    <property type="entry name" value="HEAT SHOCK 70 KDA PROTEIN 12A"/>
    <property type="match status" value="1"/>
</dbReference>
<dbReference type="Gene3D" id="3.90.640.10">
    <property type="entry name" value="Actin, Chain A, domain 4"/>
    <property type="match status" value="1"/>
</dbReference>
<dbReference type="CDD" id="cd10170">
    <property type="entry name" value="ASKHA_NBD_HSP70"/>
    <property type="match status" value="1"/>
</dbReference>
<evidence type="ECO:0000313" key="4">
    <source>
        <dbReference type="Proteomes" id="UP001148786"/>
    </source>
</evidence>
<dbReference type="AlphaFoldDB" id="A0A9W8MW70"/>
<sequence length="588" mass="66902">MLRRTRHPNTVKFLLSIDIGTTYTAASYCVFSGRDNAPTFYEINRWPKQVVGDAKVPSVLYYDRDKVPRLHGAETEDESSLMEAEQEHWEKAEWWKLRLRPEYLTFPPGFTVSPLPDGIAVDDVFKDQIAYVKENVRASVIKSFGDGEKIWDQLRSSMYVILTTPNGWEGRHQNRMRDAAVKAGLMSAGERSKIRFVSEGEAAIHYALGYSPSVRDGIRPGSVLLICDAGGGTTDIGIYKVRSTSPLYLEEVARPRCRIAGGVFVNEAAKKHIKHQLKGSARLDNEECIANALREFERTAKRMFKGSEFNSFVKVDSSGQSDESRNIQRGRLRIPRAKMMTFFDPLIKLVTQELHDALLSSGPLVVEKIILVGGFAESEYVYSELKTWANKKGLELAKPDGVLSKAISHGALTWHLESGVQLRVSKMHYGAETDLDYVVQDPEIRDRRKFQNILGQWRVRDGWNTIVSKNSRIRIGEEHAAWFHREFGQNDSFAVEMELYAYRWEEPPTFFKTKDGDLVDGFIHLGTVKANLTQCFEAAAYRIAPSGKKYKRLEYQICLSFDEIEISARLRWKTNKSHKYGEATIAYV</sequence>
<reference evidence="3" key="1">
    <citation type="submission" date="2022-07" db="EMBL/GenBank/DDBJ databases">
        <title>Genome Sequence of Agrocybe chaxingu.</title>
        <authorList>
            <person name="Buettner E."/>
        </authorList>
    </citation>
    <scope>NUCLEOTIDE SEQUENCE</scope>
    <source>
        <strain evidence="3">MP-N11</strain>
    </source>
</reference>
<dbReference type="SUPFAM" id="SSF53067">
    <property type="entry name" value="Actin-like ATPase domain"/>
    <property type="match status" value="2"/>
</dbReference>
<gene>
    <name evidence="3" type="ORF">NLJ89_g2726</name>
</gene>
<dbReference type="Proteomes" id="UP001148786">
    <property type="component" value="Unassembled WGS sequence"/>
</dbReference>
<dbReference type="GO" id="GO:0140662">
    <property type="term" value="F:ATP-dependent protein folding chaperone"/>
    <property type="evidence" value="ECO:0007669"/>
    <property type="project" value="InterPro"/>
</dbReference>
<name>A0A9W8MW70_9AGAR</name>
<dbReference type="InterPro" id="IPR043129">
    <property type="entry name" value="ATPase_NBD"/>
</dbReference>
<dbReference type="InterPro" id="IPR013126">
    <property type="entry name" value="Hsp_70_fam"/>
</dbReference>
<keyword evidence="1" id="KW-0547">Nucleotide-binding</keyword>
<accession>A0A9W8MW70</accession>
<keyword evidence="2" id="KW-0067">ATP-binding</keyword>
<dbReference type="Pfam" id="PF00012">
    <property type="entry name" value="HSP70"/>
    <property type="match status" value="1"/>
</dbReference>
<evidence type="ECO:0000256" key="1">
    <source>
        <dbReference type="ARBA" id="ARBA00022741"/>
    </source>
</evidence>
<dbReference type="OrthoDB" id="2963168at2759"/>
<keyword evidence="4" id="KW-1185">Reference proteome</keyword>
<evidence type="ECO:0000313" key="3">
    <source>
        <dbReference type="EMBL" id="KAJ3513840.1"/>
    </source>
</evidence>
<dbReference type="GO" id="GO:0005524">
    <property type="term" value="F:ATP binding"/>
    <property type="evidence" value="ECO:0007669"/>
    <property type="project" value="UniProtKB-KW"/>
</dbReference>
<protein>
    <submittedName>
        <fullName evidence="3">Uncharacterized protein</fullName>
    </submittedName>
</protein>
<comment type="caution">
    <text evidence="3">The sequence shown here is derived from an EMBL/GenBank/DDBJ whole genome shotgun (WGS) entry which is preliminary data.</text>
</comment>